<gene>
    <name evidence="2" type="ORF">B0H17DRAFT_1326225</name>
</gene>
<organism evidence="2 3">
    <name type="scientific">Mycena rosella</name>
    <name type="common">Pink bonnet</name>
    <name type="synonym">Agaricus rosellus</name>
    <dbReference type="NCBI Taxonomy" id="1033263"/>
    <lineage>
        <taxon>Eukaryota</taxon>
        <taxon>Fungi</taxon>
        <taxon>Dikarya</taxon>
        <taxon>Basidiomycota</taxon>
        <taxon>Agaricomycotina</taxon>
        <taxon>Agaricomycetes</taxon>
        <taxon>Agaricomycetidae</taxon>
        <taxon>Agaricales</taxon>
        <taxon>Marasmiineae</taxon>
        <taxon>Mycenaceae</taxon>
        <taxon>Mycena</taxon>
    </lineage>
</organism>
<protein>
    <submittedName>
        <fullName evidence="2">Uncharacterized protein</fullName>
    </submittedName>
</protein>
<evidence type="ECO:0000256" key="1">
    <source>
        <dbReference type="SAM" id="Coils"/>
    </source>
</evidence>
<keyword evidence="3" id="KW-1185">Reference proteome</keyword>
<proteinExistence type="predicted"/>
<evidence type="ECO:0000313" key="3">
    <source>
        <dbReference type="Proteomes" id="UP001221757"/>
    </source>
</evidence>
<sequence length="481" mass="53115">MPPKKTSAPTDAGIFSSYSSLSSLGAPITLEDYTRIYKGPLADALQFLAEHVVGRQAAANARASLFLAQEERAKSNLKQPDTTRSSGDKAVARLSSAKKSSTLYTSQLGDAEAKAHATRAQADGLQKKLDEKRRLLLLLQVLEAKQSLRTKRIEEMTRMIEDLRRENCQCWPVSEMGNRRPPMPSLVSTHFQITPFQNPPEMKPTEALSSRVSNTRDAVAGLHNYTIRLSRFLKSPAPGEGTFRLQRAIARRLGPGHPETAQALDQCILYARTLADQKLQPNLQTQSANIRELEAKTHSNQEKAQKLQKLADLSTALRLLCEHHVSSIADFTENASHPLRRSLQEESRLSKDHVDISRAAIASDNRLAKLSENPLSFLTLVTQACRMQGSVGARAILAEVERIIRHAHRRASLLDAGRLPRPAGVDPSLIDEYRSTTDAAHDRATKLLTRKAEKAVMGRSLASDVEALLRESRVALGLPTM</sequence>
<dbReference type="Proteomes" id="UP001221757">
    <property type="component" value="Unassembled WGS sequence"/>
</dbReference>
<reference evidence="2" key="1">
    <citation type="submission" date="2023-03" db="EMBL/GenBank/DDBJ databases">
        <title>Massive genome expansion in bonnet fungi (Mycena s.s.) driven by repeated elements and novel gene families across ecological guilds.</title>
        <authorList>
            <consortium name="Lawrence Berkeley National Laboratory"/>
            <person name="Harder C.B."/>
            <person name="Miyauchi S."/>
            <person name="Viragh M."/>
            <person name="Kuo A."/>
            <person name="Thoen E."/>
            <person name="Andreopoulos B."/>
            <person name="Lu D."/>
            <person name="Skrede I."/>
            <person name="Drula E."/>
            <person name="Henrissat B."/>
            <person name="Morin E."/>
            <person name="Kohler A."/>
            <person name="Barry K."/>
            <person name="LaButti K."/>
            <person name="Morin E."/>
            <person name="Salamov A."/>
            <person name="Lipzen A."/>
            <person name="Mereny Z."/>
            <person name="Hegedus B."/>
            <person name="Baldrian P."/>
            <person name="Stursova M."/>
            <person name="Weitz H."/>
            <person name="Taylor A."/>
            <person name="Grigoriev I.V."/>
            <person name="Nagy L.G."/>
            <person name="Martin F."/>
            <person name="Kauserud H."/>
        </authorList>
    </citation>
    <scope>NUCLEOTIDE SEQUENCE</scope>
    <source>
        <strain evidence="2">CBHHK067</strain>
    </source>
</reference>
<dbReference type="EMBL" id="JARKIE010000008">
    <property type="protein sequence ID" value="KAJ7705422.1"/>
    <property type="molecule type" value="Genomic_DNA"/>
</dbReference>
<comment type="caution">
    <text evidence="2">The sequence shown here is derived from an EMBL/GenBank/DDBJ whole genome shotgun (WGS) entry which is preliminary data.</text>
</comment>
<feature type="coiled-coil region" evidence="1">
    <location>
        <begin position="108"/>
        <end position="145"/>
    </location>
</feature>
<name>A0AAD7M8F3_MYCRO</name>
<evidence type="ECO:0000313" key="2">
    <source>
        <dbReference type="EMBL" id="KAJ7705422.1"/>
    </source>
</evidence>
<keyword evidence="1" id="KW-0175">Coiled coil</keyword>
<accession>A0AAD7M8F3</accession>
<dbReference type="AlphaFoldDB" id="A0AAD7M8F3"/>